<accession>A0A0F9DQH4</accession>
<dbReference type="EMBL" id="LAZR01027963">
    <property type="protein sequence ID" value="KKL64053.1"/>
    <property type="molecule type" value="Genomic_DNA"/>
</dbReference>
<sequence length="96" mass="10949">MTIERVGPLDPIQNLKKSGKNRRLDNKNVADSISLSSEAKSKSEIYNAIEIARSSPDIRFDRVEEVKRKLQDPNYVTEKVIDELADRLMELFDISG</sequence>
<dbReference type="Pfam" id="PF04316">
    <property type="entry name" value="FlgM"/>
    <property type="match status" value="1"/>
</dbReference>
<name>A0A0F9DQH4_9ZZZZ</name>
<dbReference type="InterPro" id="IPR035890">
    <property type="entry name" value="Anti-sigma-28_factor_FlgM_sf"/>
</dbReference>
<feature type="domain" description="Anti-sigma-28 factor FlgM C-terminal" evidence="2">
    <location>
        <begin position="31"/>
        <end position="90"/>
    </location>
</feature>
<dbReference type="AlphaFoldDB" id="A0A0F9DQH4"/>
<gene>
    <name evidence="3" type="ORF">LCGC14_2168890</name>
</gene>
<organism evidence="3">
    <name type="scientific">marine sediment metagenome</name>
    <dbReference type="NCBI Taxonomy" id="412755"/>
    <lineage>
        <taxon>unclassified sequences</taxon>
        <taxon>metagenomes</taxon>
        <taxon>ecological metagenomes</taxon>
    </lineage>
</organism>
<evidence type="ECO:0000256" key="1">
    <source>
        <dbReference type="SAM" id="MobiDB-lite"/>
    </source>
</evidence>
<evidence type="ECO:0000313" key="3">
    <source>
        <dbReference type="EMBL" id="KKL64053.1"/>
    </source>
</evidence>
<dbReference type="InterPro" id="IPR031316">
    <property type="entry name" value="FlgM_C"/>
</dbReference>
<feature type="region of interest" description="Disordered" evidence="1">
    <location>
        <begin position="1"/>
        <end position="23"/>
    </location>
</feature>
<protein>
    <recommendedName>
        <fullName evidence="2">Anti-sigma-28 factor FlgM C-terminal domain-containing protein</fullName>
    </recommendedName>
</protein>
<proteinExistence type="predicted"/>
<evidence type="ECO:0000259" key="2">
    <source>
        <dbReference type="Pfam" id="PF04316"/>
    </source>
</evidence>
<reference evidence="3" key="1">
    <citation type="journal article" date="2015" name="Nature">
        <title>Complex archaea that bridge the gap between prokaryotes and eukaryotes.</title>
        <authorList>
            <person name="Spang A."/>
            <person name="Saw J.H."/>
            <person name="Jorgensen S.L."/>
            <person name="Zaremba-Niedzwiedzka K."/>
            <person name="Martijn J."/>
            <person name="Lind A.E."/>
            <person name="van Eijk R."/>
            <person name="Schleper C."/>
            <person name="Guy L."/>
            <person name="Ettema T.J."/>
        </authorList>
    </citation>
    <scope>NUCLEOTIDE SEQUENCE</scope>
</reference>
<comment type="caution">
    <text evidence="3">The sequence shown here is derived from an EMBL/GenBank/DDBJ whole genome shotgun (WGS) entry which is preliminary data.</text>
</comment>
<dbReference type="SUPFAM" id="SSF101498">
    <property type="entry name" value="Anti-sigma factor FlgM"/>
    <property type="match status" value="1"/>
</dbReference>